<dbReference type="GeneID" id="38470141"/>
<dbReference type="RefSeq" id="WP_121919923.1">
    <property type="nucleotide sequence ID" value="NZ_CP034145.1"/>
</dbReference>
<reference evidence="3" key="3">
    <citation type="submission" date="2018-10" db="EMBL/GenBank/DDBJ databases">
        <authorList>
            <person name="Whitman W."/>
            <person name="Huntemann M."/>
            <person name="Clum A."/>
            <person name="Pillay M."/>
            <person name="Palaniappan K."/>
            <person name="Varghese N."/>
            <person name="Mikhailova N."/>
            <person name="Stamatis D."/>
            <person name="Reddy T."/>
            <person name="Daum C."/>
            <person name="Shapiro N."/>
            <person name="Ivanova N."/>
            <person name="Kyrpides N."/>
            <person name="Woyke T."/>
        </authorList>
    </citation>
    <scope>NUCLEOTIDE SEQUENCE</scope>
    <source>
        <strain evidence="3">CGMCC 1.10124</strain>
    </source>
</reference>
<reference evidence="2 5" key="2">
    <citation type="submission" date="2018-07" db="EMBL/GenBank/DDBJ databases">
        <title>Genome sequences of Haloplanus aerogenes JCM 16430T.</title>
        <authorList>
            <person name="Kim Y.B."/>
            <person name="Roh S.W."/>
        </authorList>
    </citation>
    <scope>NUCLEOTIDE SEQUENCE [LARGE SCALE GENOMIC DNA]</scope>
    <source>
        <strain evidence="2 5">JCM 16430</strain>
    </source>
</reference>
<accession>A0A3M0E833</accession>
<dbReference type="EMBL" id="REFS01000002">
    <property type="protein sequence ID" value="RMB24033.1"/>
    <property type="molecule type" value="Genomic_DNA"/>
</dbReference>
<dbReference type="AlphaFoldDB" id="A0A3M0E833"/>
<dbReference type="EMBL" id="CP034145">
    <property type="protein sequence ID" value="AZH24333.1"/>
    <property type="molecule type" value="Genomic_DNA"/>
</dbReference>
<evidence type="ECO:0000313" key="5">
    <source>
        <dbReference type="Proteomes" id="UP000282007"/>
    </source>
</evidence>
<feature type="region of interest" description="Disordered" evidence="1">
    <location>
        <begin position="52"/>
        <end position="80"/>
    </location>
</feature>
<dbReference type="Proteomes" id="UP000277326">
    <property type="component" value="Unassembled WGS sequence"/>
</dbReference>
<evidence type="ECO:0000313" key="4">
    <source>
        <dbReference type="Proteomes" id="UP000277326"/>
    </source>
</evidence>
<keyword evidence="5" id="KW-1185">Reference proteome</keyword>
<evidence type="ECO:0000313" key="3">
    <source>
        <dbReference type="EMBL" id="RMB24033.1"/>
    </source>
</evidence>
<dbReference type="OrthoDB" id="383013at2157"/>
<evidence type="ECO:0000256" key="1">
    <source>
        <dbReference type="SAM" id="MobiDB-lite"/>
    </source>
</evidence>
<proteinExistence type="predicted"/>
<dbReference type="Proteomes" id="UP000282007">
    <property type="component" value="Chromosome"/>
</dbReference>
<evidence type="ECO:0000313" key="2">
    <source>
        <dbReference type="EMBL" id="AZH24333.1"/>
    </source>
</evidence>
<gene>
    <name evidence="3" type="ORF">ATH50_1266</name>
    <name evidence="2" type="ORF">DU502_02605</name>
</gene>
<dbReference type="KEGG" id="haer:DU502_02605"/>
<reference evidence="3 4" key="1">
    <citation type="journal article" date="2015" name="Stand. Genomic Sci.">
        <title>Genomic Encyclopedia of Bacterial and Archaeal Type Strains, Phase III: the genomes of soil and plant-associated and newly described type strains.</title>
        <authorList>
            <person name="Whitman W.B."/>
            <person name="Woyke T."/>
            <person name="Klenk H.P."/>
            <person name="Zhou Y."/>
            <person name="Lilburn T.G."/>
            <person name="Beck B.J."/>
            <person name="De Vos P."/>
            <person name="Vandamme P."/>
            <person name="Eisen J.A."/>
            <person name="Garrity G."/>
            <person name="Hugenholtz P."/>
            <person name="Kyrpides N.C."/>
        </authorList>
    </citation>
    <scope>NUCLEOTIDE SEQUENCE [LARGE SCALE GENOMIC DNA]</scope>
    <source>
        <strain evidence="3 4">CGMCC 1.10124</strain>
    </source>
</reference>
<protein>
    <submittedName>
        <fullName evidence="3">Uncharacterized protein</fullName>
    </submittedName>
</protein>
<sequence length="222" mass="23882">MVRLLTEDDDNAFGVSSRNRRRLPQATLRRLVSHPPSRLRDRALAADSEVLQAPRETSEVSQAAQATESVPSTPPEPTTFDVACWTPVASAAEPTADPREPRATLLAEPALPGTTSDPVSHTLVLEVDEPTACVELDYRPLDATVVPERGVRVRTDDDRPVTVDTARIGADGIFVVTFAQPPTDGALFLEYSVTQNPDGGQHTVGVVVDGERQTEARLVVVG</sequence>
<organism evidence="3 4">
    <name type="scientific">Haloplanus aerogenes</name>
    <dbReference type="NCBI Taxonomy" id="660522"/>
    <lineage>
        <taxon>Archaea</taxon>
        <taxon>Methanobacteriati</taxon>
        <taxon>Methanobacteriota</taxon>
        <taxon>Stenosarchaea group</taxon>
        <taxon>Halobacteria</taxon>
        <taxon>Halobacteriales</taxon>
        <taxon>Haloferacaceae</taxon>
        <taxon>Haloplanus</taxon>
    </lineage>
</organism>
<name>A0A3M0E833_9EURY</name>